<accession>A0A4R2JBH4</accession>
<evidence type="ECO:0000259" key="1">
    <source>
        <dbReference type="Pfam" id="PF10047"/>
    </source>
</evidence>
<dbReference type="AlphaFoldDB" id="A0A4R2JBH4"/>
<evidence type="ECO:0000313" key="3">
    <source>
        <dbReference type="Proteomes" id="UP000294886"/>
    </source>
</evidence>
<reference evidence="2 3" key="1">
    <citation type="submission" date="2019-03" db="EMBL/GenBank/DDBJ databases">
        <title>Genomic Encyclopedia of Type Strains, Phase IV (KMG-IV): sequencing the most valuable type-strain genomes for metagenomic binning, comparative biology and taxonomic classification.</title>
        <authorList>
            <person name="Goeker M."/>
        </authorList>
    </citation>
    <scope>NUCLEOTIDE SEQUENCE [LARGE SCALE GENOMIC DNA]</scope>
    <source>
        <strain evidence="2 3">DSM 13054</strain>
    </source>
</reference>
<dbReference type="InterPro" id="IPR018739">
    <property type="entry name" value="DUF2281"/>
</dbReference>
<evidence type="ECO:0000313" key="2">
    <source>
        <dbReference type="EMBL" id="TCO53409.1"/>
    </source>
</evidence>
<gene>
    <name evidence="2" type="ORF">EV203_1653</name>
</gene>
<dbReference type="Proteomes" id="UP000294886">
    <property type="component" value="Unassembled WGS sequence"/>
</dbReference>
<dbReference type="EMBL" id="SLWU01000065">
    <property type="protein sequence ID" value="TCO53409.1"/>
    <property type="molecule type" value="Genomic_DNA"/>
</dbReference>
<dbReference type="Pfam" id="PF10047">
    <property type="entry name" value="DUF2281"/>
    <property type="match status" value="1"/>
</dbReference>
<name>A0A4R2JBH4_9THEO</name>
<feature type="domain" description="DUF2281" evidence="1">
    <location>
        <begin position="2"/>
        <end position="43"/>
    </location>
</feature>
<dbReference type="RefSeq" id="WP_011026400.1">
    <property type="nucleotide sequence ID" value="NZ_SLWU01000065.1"/>
</dbReference>
<protein>
    <submittedName>
        <fullName evidence="2">Uncharacterized protein DUF2281</fullName>
    </submittedName>
</protein>
<sequence>MLPKNAKKEVLDFIEYLIQKRMRIVKELFETTKETKQRLEELGYTEVSISKFVEGIRDNSKKVPTNN</sequence>
<organism evidence="2 3">
    <name type="scientific">Caldanaerobacter subterraneus</name>
    <dbReference type="NCBI Taxonomy" id="911092"/>
    <lineage>
        <taxon>Bacteria</taxon>
        <taxon>Bacillati</taxon>
        <taxon>Bacillota</taxon>
        <taxon>Clostridia</taxon>
        <taxon>Thermoanaerobacterales</taxon>
        <taxon>Thermoanaerobacteraceae</taxon>
        <taxon>Caldanaerobacter</taxon>
    </lineage>
</organism>
<proteinExistence type="predicted"/>
<comment type="caution">
    <text evidence="2">The sequence shown here is derived from an EMBL/GenBank/DDBJ whole genome shotgun (WGS) entry which is preliminary data.</text>
</comment>